<dbReference type="EMBL" id="DXBB01000059">
    <property type="protein sequence ID" value="HIZ72720.1"/>
    <property type="molecule type" value="Genomic_DNA"/>
</dbReference>
<evidence type="ECO:0000313" key="7">
    <source>
        <dbReference type="Proteomes" id="UP000824102"/>
    </source>
</evidence>
<dbReference type="InterPro" id="IPR000514">
    <property type="entry name" value="Glyco_hydro_39"/>
</dbReference>
<dbReference type="Gene3D" id="2.60.40.1500">
    <property type="entry name" value="Glycosyl hydrolase domain, family 39"/>
    <property type="match status" value="1"/>
</dbReference>
<dbReference type="PROSITE" id="PS01027">
    <property type="entry name" value="GLYCOSYL_HYDROL_F39"/>
    <property type="match status" value="1"/>
</dbReference>
<name>A0A9D2G5J4_9FIRM</name>
<organism evidence="6 7">
    <name type="scientific">Candidatus Gallimonas intestinavium</name>
    <dbReference type="NCBI Taxonomy" id="2838603"/>
    <lineage>
        <taxon>Bacteria</taxon>
        <taxon>Bacillati</taxon>
        <taxon>Bacillota</taxon>
        <taxon>Clostridia</taxon>
        <taxon>Candidatus Gallimonas</taxon>
    </lineage>
</organism>
<feature type="active site" description="Proton donor" evidence="4">
    <location>
        <position position="168"/>
    </location>
</feature>
<dbReference type="InterPro" id="IPR017853">
    <property type="entry name" value="GH"/>
</dbReference>
<evidence type="ECO:0000256" key="3">
    <source>
        <dbReference type="ARBA" id="ARBA00023295"/>
    </source>
</evidence>
<dbReference type="GO" id="GO:0004553">
    <property type="term" value="F:hydrolase activity, hydrolyzing O-glycosyl compounds"/>
    <property type="evidence" value="ECO:0007669"/>
    <property type="project" value="InterPro"/>
</dbReference>
<reference evidence="6" key="1">
    <citation type="journal article" date="2021" name="PeerJ">
        <title>Extensive microbial diversity within the chicken gut microbiome revealed by metagenomics and culture.</title>
        <authorList>
            <person name="Gilroy R."/>
            <person name="Ravi A."/>
            <person name="Getino M."/>
            <person name="Pursley I."/>
            <person name="Horton D.L."/>
            <person name="Alikhan N.F."/>
            <person name="Baker D."/>
            <person name="Gharbi K."/>
            <person name="Hall N."/>
            <person name="Watson M."/>
            <person name="Adriaenssens E.M."/>
            <person name="Foster-Nyarko E."/>
            <person name="Jarju S."/>
            <person name="Secka A."/>
            <person name="Antonio M."/>
            <person name="Oren A."/>
            <person name="Chaudhuri R.R."/>
            <person name="La Ragione R."/>
            <person name="Hildebrand F."/>
            <person name="Pallen M.J."/>
        </authorList>
    </citation>
    <scope>NUCLEOTIDE SEQUENCE</scope>
    <source>
        <strain evidence="6">ChiW7-2402</strain>
    </source>
</reference>
<dbReference type="PANTHER" id="PTHR12631">
    <property type="entry name" value="ALPHA-L-IDURONIDASE"/>
    <property type="match status" value="1"/>
</dbReference>
<dbReference type="Proteomes" id="UP000824102">
    <property type="component" value="Unassembled WGS sequence"/>
</dbReference>
<sequence>MDIFIDKNAKKTPTNFSWQFGVGNDHAFQMHRTDVCEHIKLAHEELGFRYLRFHGIFDDDMLCVQRLSDYKPFRAVPHSKEIEEVNFLQVAKVYDNVLACGMKPFVELSFMPSALASGKKTGIRYLNNITQPKSLARWCEFVTAFLKFLLRRYGKEEVESWYFEVWNEPDLAIFFKGKQKDYFRLYEATARAVKKVDANLRVGGPSSSACLWLKDFKAFCEQNNVPCDFISTHHYPGDAFGNTFSMKDAFTMMRIAKNAAKDKIGLSSAMQNLFFRPEVYKTWRKGVLSELDERAKQQAGGKPLFMTEWNSMAVFASPVHDEKFSAAFIVKTVLDSAHLMDGYMFWCCSDIYEEQFMLGKPFHGGFGLVNNEGIPKPNFWAFKLLSKLYPKRLTLPKQKGDVEYAAFTDGKNVQVLVYAQDMDYFKRDTHEVTLSLNVPARRVLAERIDDTHCNPKEEWQKLSSPDLLTREEVAAIKEYTRLCAEEVLFSSDGGAANVHLTLSTNDVVLLTFEA</sequence>
<dbReference type="GO" id="GO:0005975">
    <property type="term" value="P:carbohydrate metabolic process"/>
    <property type="evidence" value="ECO:0007669"/>
    <property type="project" value="InterPro"/>
</dbReference>
<comment type="similarity">
    <text evidence="1">Belongs to the glycosyl hydrolase 39 family.</text>
</comment>
<dbReference type="Pfam" id="PF01229">
    <property type="entry name" value="Glyco_hydro_39"/>
    <property type="match status" value="1"/>
</dbReference>
<evidence type="ECO:0000259" key="5">
    <source>
        <dbReference type="Pfam" id="PF01229"/>
    </source>
</evidence>
<dbReference type="SUPFAM" id="SSF51011">
    <property type="entry name" value="Glycosyl hydrolase domain"/>
    <property type="match status" value="1"/>
</dbReference>
<reference evidence="6" key="2">
    <citation type="submission" date="2021-04" db="EMBL/GenBank/DDBJ databases">
        <authorList>
            <person name="Gilroy R."/>
        </authorList>
    </citation>
    <scope>NUCLEOTIDE SEQUENCE</scope>
    <source>
        <strain evidence="6">ChiW7-2402</strain>
    </source>
</reference>
<gene>
    <name evidence="6" type="ORF">H9964_03985</name>
</gene>
<protein>
    <recommendedName>
        <fullName evidence="5">Glycosyl hydrolases family 39 N-terminal catalytic domain-containing protein</fullName>
    </recommendedName>
</protein>
<dbReference type="InterPro" id="IPR049165">
    <property type="entry name" value="GH39_as"/>
</dbReference>
<dbReference type="PRINTS" id="PR00745">
    <property type="entry name" value="GLHYDRLASE39"/>
</dbReference>
<evidence type="ECO:0000256" key="2">
    <source>
        <dbReference type="ARBA" id="ARBA00022801"/>
    </source>
</evidence>
<dbReference type="Gene3D" id="3.20.20.80">
    <property type="entry name" value="Glycosidases"/>
    <property type="match status" value="1"/>
</dbReference>
<keyword evidence="3" id="KW-0326">Glycosidase</keyword>
<comment type="caution">
    <text evidence="6">The sequence shown here is derived from an EMBL/GenBank/DDBJ whole genome shotgun (WGS) entry which is preliminary data.</text>
</comment>
<accession>A0A9D2G5J4</accession>
<dbReference type="InterPro" id="IPR051923">
    <property type="entry name" value="Glycosyl_Hydrolase_39"/>
</dbReference>
<keyword evidence="2" id="KW-0378">Hydrolase</keyword>
<evidence type="ECO:0000256" key="1">
    <source>
        <dbReference type="ARBA" id="ARBA00008875"/>
    </source>
</evidence>
<feature type="domain" description="Glycosyl hydrolases family 39 N-terminal catalytic" evidence="5">
    <location>
        <begin position="2"/>
        <end position="484"/>
    </location>
</feature>
<dbReference type="InterPro" id="IPR049166">
    <property type="entry name" value="GH39_cat"/>
</dbReference>
<proteinExistence type="inferred from homology"/>
<dbReference type="PANTHER" id="PTHR12631:SF10">
    <property type="entry name" value="BETA-XYLOSIDASE-LIKE PROTEIN-RELATED"/>
    <property type="match status" value="1"/>
</dbReference>
<dbReference type="SUPFAM" id="SSF51445">
    <property type="entry name" value="(Trans)glycosidases"/>
    <property type="match status" value="1"/>
</dbReference>
<evidence type="ECO:0000313" key="6">
    <source>
        <dbReference type="EMBL" id="HIZ72720.1"/>
    </source>
</evidence>
<evidence type="ECO:0000256" key="4">
    <source>
        <dbReference type="PIRSR" id="PIRSR600514-1"/>
    </source>
</evidence>
<dbReference type="AlphaFoldDB" id="A0A9D2G5J4"/>